<evidence type="ECO:0000256" key="1">
    <source>
        <dbReference type="SAM" id="MobiDB-lite"/>
    </source>
</evidence>
<name>A0A1H8PVJ9_9EURY</name>
<organism evidence="3 4">
    <name type="scientific">Halogranum amylolyticum</name>
    <dbReference type="NCBI Taxonomy" id="660520"/>
    <lineage>
        <taxon>Archaea</taxon>
        <taxon>Methanobacteriati</taxon>
        <taxon>Methanobacteriota</taxon>
        <taxon>Stenosarchaea group</taxon>
        <taxon>Halobacteria</taxon>
        <taxon>Halobacteriales</taxon>
        <taxon>Haloferacaceae</taxon>
    </lineage>
</organism>
<protein>
    <recommendedName>
        <fullName evidence="5">PGF-CTERM protein</fullName>
    </recommendedName>
</protein>
<feature type="transmembrane region" description="Helical" evidence="2">
    <location>
        <begin position="382"/>
        <end position="401"/>
    </location>
</feature>
<evidence type="ECO:0008006" key="5">
    <source>
        <dbReference type="Google" id="ProtNLM"/>
    </source>
</evidence>
<reference evidence="4" key="1">
    <citation type="submission" date="2016-10" db="EMBL/GenBank/DDBJ databases">
        <authorList>
            <person name="Varghese N."/>
            <person name="Submissions S."/>
        </authorList>
    </citation>
    <scope>NUCLEOTIDE SEQUENCE [LARGE SCALE GENOMIC DNA]</scope>
    <source>
        <strain evidence="4">CGMCC 1.10121</strain>
    </source>
</reference>
<dbReference type="RefSeq" id="WP_089821857.1">
    <property type="nucleotide sequence ID" value="NZ_FODV01000002.1"/>
</dbReference>
<evidence type="ECO:0000313" key="3">
    <source>
        <dbReference type="EMBL" id="SEO45816.1"/>
    </source>
</evidence>
<keyword evidence="4" id="KW-1185">Reference proteome</keyword>
<keyword evidence="2" id="KW-0812">Transmembrane</keyword>
<sequence>MRILAVVATVLLVTSATAGVASVAGAQNASAYDGAHVTFGTQSNALTDYRVDGTTFFDSVSVQSKQTAEDDGPLGVGSDVGSVASLSGSGLTVDSRTTTNATITADSGATIDVHDNPHGIMVVESTNATQYVQLNVSEKGEAGYWGDATAVIETDEGPEAAAFVVGNGTVGVNDDGDVVAEVGEDGYLVVRTYDRRRGTDDRNQESLIADGVATAEAYVMQQDGERVVDTVTYGETTSLRTSEQSADRVELAVDRTTQEGTVLLASVSNEALDGASGLSVTVDGETAARATAYSELPMAADGGQRSKYLTQPSSSVDSTTEAAVAVNHFSERTVALQGGQANGSATDTSGETTTAGDSGPATESDAGTETETTTQTETSSPGFGLVAAVTALAALVVASVARSRQRD</sequence>
<dbReference type="Proteomes" id="UP000199126">
    <property type="component" value="Unassembled WGS sequence"/>
</dbReference>
<evidence type="ECO:0000256" key="2">
    <source>
        <dbReference type="SAM" id="Phobius"/>
    </source>
</evidence>
<dbReference type="OrthoDB" id="271420at2157"/>
<feature type="compositionally biased region" description="Polar residues" evidence="1">
    <location>
        <begin position="342"/>
        <end position="356"/>
    </location>
</feature>
<keyword evidence="2" id="KW-1133">Transmembrane helix</keyword>
<dbReference type="AlphaFoldDB" id="A0A1H8PVJ9"/>
<keyword evidence="2" id="KW-0472">Membrane</keyword>
<evidence type="ECO:0000313" key="4">
    <source>
        <dbReference type="Proteomes" id="UP000199126"/>
    </source>
</evidence>
<feature type="region of interest" description="Disordered" evidence="1">
    <location>
        <begin position="337"/>
        <end position="382"/>
    </location>
</feature>
<dbReference type="EMBL" id="FODV01000002">
    <property type="protein sequence ID" value="SEO45816.1"/>
    <property type="molecule type" value="Genomic_DNA"/>
</dbReference>
<proteinExistence type="predicted"/>
<feature type="compositionally biased region" description="Low complexity" evidence="1">
    <location>
        <begin position="369"/>
        <end position="378"/>
    </location>
</feature>
<accession>A0A1H8PVJ9</accession>
<gene>
    <name evidence="3" type="ORF">SAMN04487948_102509</name>
</gene>